<evidence type="ECO:0000259" key="7">
    <source>
        <dbReference type="Pfam" id="PF01490"/>
    </source>
</evidence>
<protein>
    <recommendedName>
        <fullName evidence="7">Amino acid transporter transmembrane domain-containing protein</fullName>
    </recommendedName>
</protein>
<accession>A0A4T0FMP9</accession>
<reference evidence="8 9" key="1">
    <citation type="submission" date="2019-03" db="EMBL/GenBank/DDBJ databases">
        <title>Sequencing 23 genomes of Wallemia ichthyophaga.</title>
        <authorList>
            <person name="Gostincar C."/>
        </authorList>
    </citation>
    <scope>NUCLEOTIDE SEQUENCE [LARGE SCALE GENOMIC DNA]</scope>
    <source>
        <strain evidence="8 9">EXF-5753</strain>
    </source>
</reference>
<feature type="transmembrane region" description="Helical" evidence="6">
    <location>
        <begin position="346"/>
        <end position="365"/>
    </location>
</feature>
<keyword evidence="5 6" id="KW-0472">Membrane</keyword>
<dbReference type="Proteomes" id="UP000310189">
    <property type="component" value="Unassembled WGS sequence"/>
</dbReference>
<feature type="transmembrane region" description="Helical" evidence="6">
    <location>
        <begin position="227"/>
        <end position="246"/>
    </location>
</feature>
<evidence type="ECO:0000313" key="8">
    <source>
        <dbReference type="EMBL" id="TIA89772.1"/>
    </source>
</evidence>
<dbReference type="PANTHER" id="PTHR22950:SF20">
    <property type="entry name" value="AMINO ACID TRANSPORTER (EUROFUNG)"/>
    <property type="match status" value="1"/>
</dbReference>
<sequence>MTILDKKDPLDLESAKLDSDSNLDSSIKEKSLTWPQAAFLLLLEYIVIALLALPSSWASLGYGGGTIATIILGLTAGYTQHVLWRFCLKFPEVRDILDVAVILVGGGKWGKIAWSCAFVGLVLNNVAIMGLHVVQFSVSINTLSGGARCTQVFAVCGTLLMLLISLFRELKHMSLLGAIASGTMLLCIFLAMLFAGIQDGPANHSGGPIIVAPWASDAIGVVSGNNAVLNILYTYVGHILIPTFVADMKEPKDFDKAIYLSIAAEIVLFSLAGGIIYWQIGATDMTSPAYGSLEPAFKKTIAAFVLPTVTIVGGVYCLVTAKTVFARIFDFNSIHRRSHTVKGWTAWVVIIIVLWILAYIIGQAIPFFNDLISLISSLFDSWFGFVFWGIGYFFIYGRKSFSGWGMVEGPLNILITLVGFVVLGLGTYTSVESIIESYNSGSIKSPFSCTNNGY</sequence>
<name>A0A4T0FMP9_9BASI</name>
<evidence type="ECO:0000256" key="3">
    <source>
        <dbReference type="ARBA" id="ARBA00022692"/>
    </source>
</evidence>
<organism evidence="8 9">
    <name type="scientific">Wallemia hederae</name>
    <dbReference type="NCBI Taxonomy" id="1540922"/>
    <lineage>
        <taxon>Eukaryota</taxon>
        <taxon>Fungi</taxon>
        <taxon>Dikarya</taxon>
        <taxon>Basidiomycota</taxon>
        <taxon>Wallemiomycotina</taxon>
        <taxon>Wallemiomycetes</taxon>
        <taxon>Wallemiales</taxon>
        <taxon>Wallemiaceae</taxon>
        <taxon>Wallemia</taxon>
    </lineage>
</organism>
<evidence type="ECO:0000313" key="9">
    <source>
        <dbReference type="Proteomes" id="UP000310189"/>
    </source>
</evidence>
<dbReference type="PANTHER" id="PTHR22950">
    <property type="entry name" value="AMINO ACID TRANSPORTER"/>
    <property type="match status" value="1"/>
</dbReference>
<feature type="transmembrane region" description="Helical" evidence="6">
    <location>
        <begin position="409"/>
        <end position="431"/>
    </location>
</feature>
<dbReference type="GO" id="GO:0015179">
    <property type="term" value="F:L-amino acid transmembrane transporter activity"/>
    <property type="evidence" value="ECO:0007669"/>
    <property type="project" value="TreeGrafter"/>
</dbReference>
<keyword evidence="4 6" id="KW-1133">Transmembrane helix</keyword>
<comment type="caution">
    <text evidence="8">The sequence shown here is derived from an EMBL/GenBank/DDBJ whole genome shotgun (WGS) entry which is preliminary data.</text>
</comment>
<feature type="transmembrane region" description="Helical" evidence="6">
    <location>
        <begin position="60"/>
        <end position="79"/>
    </location>
</feature>
<evidence type="ECO:0000256" key="2">
    <source>
        <dbReference type="ARBA" id="ARBA00008066"/>
    </source>
</evidence>
<feature type="transmembrane region" description="Helical" evidence="6">
    <location>
        <begin position="112"/>
        <end position="133"/>
    </location>
</feature>
<feature type="transmembrane region" description="Helical" evidence="6">
    <location>
        <begin position="174"/>
        <end position="197"/>
    </location>
</feature>
<evidence type="ECO:0000256" key="4">
    <source>
        <dbReference type="ARBA" id="ARBA00022989"/>
    </source>
</evidence>
<keyword evidence="3 6" id="KW-0812">Transmembrane</keyword>
<feature type="transmembrane region" description="Helical" evidence="6">
    <location>
        <begin position="371"/>
        <end position="397"/>
    </location>
</feature>
<feature type="transmembrane region" description="Helical" evidence="6">
    <location>
        <begin position="37"/>
        <end position="54"/>
    </location>
</feature>
<evidence type="ECO:0000256" key="6">
    <source>
        <dbReference type="SAM" id="Phobius"/>
    </source>
</evidence>
<comment type="subcellular location">
    <subcellularLocation>
        <location evidence="1">Membrane</location>
        <topology evidence="1">Multi-pass membrane protein</topology>
    </subcellularLocation>
</comment>
<feature type="transmembrane region" description="Helical" evidence="6">
    <location>
        <begin position="258"/>
        <end position="280"/>
    </location>
</feature>
<dbReference type="GO" id="GO:0016020">
    <property type="term" value="C:membrane"/>
    <property type="evidence" value="ECO:0007669"/>
    <property type="project" value="UniProtKB-SubCell"/>
</dbReference>
<evidence type="ECO:0000256" key="5">
    <source>
        <dbReference type="ARBA" id="ARBA00023136"/>
    </source>
</evidence>
<gene>
    <name evidence="8" type="ORF">E3P99_01919</name>
</gene>
<dbReference type="EMBL" id="SPNW01000024">
    <property type="protein sequence ID" value="TIA89772.1"/>
    <property type="molecule type" value="Genomic_DNA"/>
</dbReference>
<evidence type="ECO:0000256" key="1">
    <source>
        <dbReference type="ARBA" id="ARBA00004141"/>
    </source>
</evidence>
<keyword evidence="9" id="KW-1185">Reference proteome</keyword>
<feature type="domain" description="Amino acid transporter transmembrane" evidence="7">
    <location>
        <begin position="32"/>
        <end position="430"/>
    </location>
</feature>
<comment type="similarity">
    <text evidence="2">Belongs to the amino acid/polyamine transporter 2 family.</text>
</comment>
<feature type="transmembrane region" description="Helical" evidence="6">
    <location>
        <begin position="145"/>
        <end position="167"/>
    </location>
</feature>
<dbReference type="OrthoDB" id="294730at2759"/>
<feature type="transmembrane region" description="Helical" evidence="6">
    <location>
        <begin position="300"/>
        <end position="325"/>
    </location>
</feature>
<proteinExistence type="inferred from homology"/>
<dbReference type="Pfam" id="PF01490">
    <property type="entry name" value="Aa_trans"/>
    <property type="match status" value="1"/>
</dbReference>
<dbReference type="AlphaFoldDB" id="A0A4T0FMP9"/>
<dbReference type="InterPro" id="IPR013057">
    <property type="entry name" value="AA_transpt_TM"/>
</dbReference>